<keyword evidence="1" id="KW-0472">Membrane</keyword>
<organism evidence="2 3">
    <name type="scientific">Luteimonas endophytica</name>
    <dbReference type="NCBI Taxonomy" id="3042023"/>
    <lineage>
        <taxon>Bacteria</taxon>
        <taxon>Pseudomonadati</taxon>
        <taxon>Pseudomonadota</taxon>
        <taxon>Gammaproteobacteria</taxon>
        <taxon>Lysobacterales</taxon>
        <taxon>Lysobacteraceae</taxon>
        <taxon>Luteimonas</taxon>
    </lineage>
</organism>
<accession>A0ABT6J518</accession>
<evidence type="ECO:0000313" key="2">
    <source>
        <dbReference type="EMBL" id="MDH5821913.1"/>
    </source>
</evidence>
<feature type="transmembrane region" description="Helical" evidence="1">
    <location>
        <begin position="53"/>
        <end position="74"/>
    </location>
</feature>
<name>A0ABT6J518_9GAMM</name>
<dbReference type="EMBL" id="JARXRM010000012">
    <property type="protein sequence ID" value="MDH5821913.1"/>
    <property type="molecule type" value="Genomic_DNA"/>
</dbReference>
<dbReference type="RefSeq" id="WP_280572719.1">
    <property type="nucleotide sequence ID" value="NZ_JARXRM010000012.1"/>
</dbReference>
<gene>
    <name evidence="2" type="ORF">QFW77_02745</name>
</gene>
<evidence type="ECO:0000256" key="1">
    <source>
        <dbReference type="SAM" id="Phobius"/>
    </source>
</evidence>
<feature type="transmembrane region" description="Helical" evidence="1">
    <location>
        <begin position="12"/>
        <end position="33"/>
    </location>
</feature>
<evidence type="ECO:0000313" key="3">
    <source>
        <dbReference type="Proteomes" id="UP001156940"/>
    </source>
</evidence>
<keyword evidence="3" id="KW-1185">Reference proteome</keyword>
<keyword evidence="1" id="KW-0812">Transmembrane</keyword>
<proteinExistence type="predicted"/>
<reference evidence="2 3" key="1">
    <citation type="submission" date="2023-04" db="EMBL/GenBank/DDBJ databases">
        <title>Luteimonas endophyticus RD2P54.</title>
        <authorList>
            <person name="Sun J.-Q."/>
        </authorList>
    </citation>
    <scope>NUCLEOTIDE SEQUENCE [LARGE SCALE GENOMIC DNA]</scope>
    <source>
        <strain evidence="2 3">RD2P54</strain>
    </source>
</reference>
<comment type="caution">
    <text evidence="2">The sequence shown here is derived from an EMBL/GenBank/DDBJ whole genome shotgun (WGS) entry which is preliminary data.</text>
</comment>
<dbReference type="Proteomes" id="UP001156940">
    <property type="component" value="Unassembled WGS sequence"/>
</dbReference>
<keyword evidence="1" id="KW-1133">Transmembrane helix</keyword>
<sequence>MERYPQSQVMVLNAYTAVATAVFTVMFVLALFADILLLEIFDRSLSFAPKAPLPLVLLGLSALSLLAHVGLALAHKCPRCNKHPTIQGFASPHPSVAAGGDDAWAAVIREVLKKRTFTCIHCGSTYRVSEDA</sequence>
<protein>
    <submittedName>
        <fullName evidence="2">Uncharacterized protein</fullName>
    </submittedName>
</protein>